<reference evidence="4" key="1">
    <citation type="submission" date="2023-08" db="EMBL/GenBank/DDBJ databases">
        <authorList>
            <person name="Chen Y."/>
            <person name="Shah S."/>
            <person name="Dougan E. K."/>
            <person name="Thang M."/>
            <person name="Chan C."/>
        </authorList>
    </citation>
    <scope>NUCLEOTIDE SEQUENCE</scope>
</reference>
<organism evidence="4 5">
    <name type="scientific">Effrenium voratum</name>
    <dbReference type="NCBI Taxonomy" id="2562239"/>
    <lineage>
        <taxon>Eukaryota</taxon>
        <taxon>Sar</taxon>
        <taxon>Alveolata</taxon>
        <taxon>Dinophyceae</taxon>
        <taxon>Suessiales</taxon>
        <taxon>Symbiodiniaceae</taxon>
        <taxon>Effrenium</taxon>
    </lineage>
</organism>
<keyword evidence="1" id="KW-0479">Metal-binding</keyword>
<dbReference type="EMBL" id="CAUJNA010002302">
    <property type="protein sequence ID" value="CAJ1392242.1"/>
    <property type="molecule type" value="Genomic_DNA"/>
</dbReference>
<feature type="compositionally biased region" description="Polar residues" evidence="2">
    <location>
        <begin position="105"/>
        <end position="119"/>
    </location>
</feature>
<gene>
    <name evidence="4" type="ORF">EVOR1521_LOCUS17387</name>
</gene>
<dbReference type="Proteomes" id="UP001178507">
    <property type="component" value="Unassembled WGS sequence"/>
</dbReference>
<name>A0AA36IQR0_9DINO</name>
<evidence type="ECO:0000313" key="5">
    <source>
        <dbReference type="Proteomes" id="UP001178507"/>
    </source>
</evidence>
<protein>
    <recommendedName>
        <fullName evidence="3">C3H1-type domain-containing protein</fullName>
    </recommendedName>
</protein>
<accession>A0AA36IQR0</accession>
<sequence>MAAPMHVLYTASDMMVTVGVESRLAGPWARQYVNSLTIPHDACSSSSEHPTDLDTQIYRAGGRSFRATPQMPMPNKEHPTDLDTQIYRAGGRSFRATPQMPMPNKAQSASSRSGITDGSTAGPINDVAASSSGSDWDLNHVPGLTESEEEPVYNSVEAHLAGTCRACRFFQLKKSGCHLGDACKFCHLCTKDEARADRLRIKYEDRRAKRRQGLCRKR</sequence>
<keyword evidence="1" id="KW-0862">Zinc</keyword>
<evidence type="ECO:0000256" key="1">
    <source>
        <dbReference type="PROSITE-ProRule" id="PRU00723"/>
    </source>
</evidence>
<feature type="region of interest" description="Disordered" evidence="2">
    <location>
        <begin position="94"/>
        <end position="142"/>
    </location>
</feature>
<keyword evidence="5" id="KW-1185">Reference proteome</keyword>
<feature type="domain" description="C3H1-type" evidence="3">
    <location>
        <begin position="166"/>
        <end position="190"/>
    </location>
</feature>
<evidence type="ECO:0000259" key="3">
    <source>
        <dbReference type="PROSITE" id="PS50103"/>
    </source>
</evidence>
<proteinExistence type="predicted"/>
<dbReference type="AlphaFoldDB" id="A0AA36IQR0"/>
<feature type="zinc finger region" description="C3H1-type" evidence="1">
    <location>
        <begin position="166"/>
        <end position="190"/>
    </location>
</feature>
<keyword evidence="1" id="KW-0863">Zinc-finger</keyword>
<dbReference type="PROSITE" id="PS50103">
    <property type="entry name" value="ZF_C3H1"/>
    <property type="match status" value="1"/>
</dbReference>
<evidence type="ECO:0000313" key="4">
    <source>
        <dbReference type="EMBL" id="CAJ1392242.1"/>
    </source>
</evidence>
<dbReference type="GO" id="GO:0008270">
    <property type="term" value="F:zinc ion binding"/>
    <property type="evidence" value="ECO:0007669"/>
    <property type="project" value="UniProtKB-KW"/>
</dbReference>
<evidence type="ECO:0000256" key="2">
    <source>
        <dbReference type="SAM" id="MobiDB-lite"/>
    </source>
</evidence>
<comment type="caution">
    <text evidence="4">The sequence shown here is derived from an EMBL/GenBank/DDBJ whole genome shotgun (WGS) entry which is preliminary data.</text>
</comment>
<dbReference type="InterPro" id="IPR000571">
    <property type="entry name" value="Znf_CCCH"/>
</dbReference>